<dbReference type="EMBL" id="KV919197">
    <property type="protein sequence ID" value="OSX70869.1"/>
    <property type="molecule type" value="Genomic_DNA"/>
</dbReference>
<reference evidence="2 3" key="1">
    <citation type="submission" date="2017-03" db="EMBL/GenBank/DDBJ databases">
        <title>WGS assembly of Porphyra umbilicalis.</title>
        <authorList>
            <person name="Brawley S.H."/>
            <person name="Blouin N.A."/>
            <person name="Ficko-Blean E."/>
            <person name="Wheeler G.L."/>
            <person name="Lohr M."/>
            <person name="Goodson H.V."/>
            <person name="Jenkins J.W."/>
            <person name="Blaby-Haas C.E."/>
            <person name="Helliwell K.E."/>
            <person name="Chan C."/>
            <person name="Marriage T."/>
            <person name="Bhattacharya D."/>
            <person name="Klein A.S."/>
            <person name="Badis Y."/>
            <person name="Brodie J."/>
            <person name="Cao Y."/>
            <person name="Collen J."/>
            <person name="Dittami S.M."/>
            <person name="Gachon C.M."/>
            <person name="Green B.R."/>
            <person name="Karpowicz S."/>
            <person name="Kim J.W."/>
            <person name="Kudahl U."/>
            <person name="Lin S."/>
            <person name="Michel G."/>
            <person name="Mittag M."/>
            <person name="Olson B.J."/>
            <person name="Pangilinan J."/>
            <person name="Peng Y."/>
            <person name="Qiu H."/>
            <person name="Shu S."/>
            <person name="Singer J.T."/>
            <person name="Smith A.G."/>
            <person name="Sprecher B.N."/>
            <person name="Wagner V."/>
            <person name="Wang W."/>
            <person name="Wang Z.-Y."/>
            <person name="Yan J."/>
            <person name="Yarish C."/>
            <person name="Zoeuner-Riek S."/>
            <person name="Zhuang Y."/>
            <person name="Zou Y."/>
            <person name="Lindquist E.A."/>
            <person name="Grimwood J."/>
            <person name="Barry K."/>
            <person name="Rokhsar D.S."/>
            <person name="Schmutz J."/>
            <person name="Stiller J.W."/>
            <person name="Grossman A.R."/>
            <person name="Prochnik S.E."/>
        </authorList>
    </citation>
    <scope>NUCLEOTIDE SEQUENCE [LARGE SCALE GENOMIC DNA]</scope>
    <source>
        <strain evidence="2">4086291</strain>
    </source>
</reference>
<dbReference type="Proteomes" id="UP000218209">
    <property type="component" value="Unassembled WGS sequence"/>
</dbReference>
<protein>
    <submittedName>
        <fullName evidence="2">Uncharacterized protein</fullName>
    </submittedName>
</protein>
<feature type="coiled-coil region" evidence="1">
    <location>
        <begin position="176"/>
        <end position="206"/>
    </location>
</feature>
<keyword evidence="1" id="KW-0175">Coiled coil</keyword>
<name>A0A1X6NQF1_PORUM</name>
<evidence type="ECO:0000313" key="2">
    <source>
        <dbReference type="EMBL" id="OSX70869.1"/>
    </source>
</evidence>
<keyword evidence="3" id="KW-1185">Reference proteome</keyword>
<evidence type="ECO:0000313" key="3">
    <source>
        <dbReference type="Proteomes" id="UP000218209"/>
    </source>
</evidence>
<gene>
    <name evidence="2" type="ORF">BU14_0647s0008</name>
</gene>
<evidence type="ECO:0000256" key="1">
    <source>
        <dbReference type="SAM" id="Coils"/>
    </source>
</evidence>
<sequence length="208" mass="20672">MNFLVDLATQAAVGVAAATFTSVSGIGKGKGKDTAKGGMAGKAAAKVAGTVLSGGKGGKRRWGGGGLKGGLGNKAGVTAALGLASATGIGGRLQALNPAIKLVLCLGLDGAGFLLGDTADLAYAPIMAAALQGLFGDARVTAAGIAEESVPGKGNVPTATLAWCAERAGLLKKPDQDEEAEGKDELEKAKSELKDELKQIEKDEKLNV</sequence>
<organism evidence="2 3">
    <name type="scientific">Porphyra umbilicalis</name>
    <name type="common">Purple laver</name>
    <name type="synonym">Red alga</name>
    <dbReference type="NCBI Taxonomy" id="2786"/>
    <lineage>
        <taxon>Eukaryota</taxon>
        <taxon>Rhodophyta</taxon>
        <taxon>Bangiophyceae</taxon>
        <taxon>Bangiales</taxon>
        <taxon>Bangiaceae</taxon>
        <taxon>Porphyra</taxon>
    </lineage>
</organism>
<proteinExistence type="predicted"/>
<dbReference type="AlphaFoldDB" id="A0A1X6NQF1"/>
<accession>A0A1X6NQF1</accession>